<dbReference type="InterPro" id="IPR039556">
    <property type="entry name" value="ICL/PEPM"/>
</dbReference>
<gene>
    <name evidence="1" type="ORF">ACRE_026440</name>
</gene>
<dbReference type="HOGENOM" id="CLU_027389_2_0_1"/>
<dbReference type="InterPro" id="IPR040442">
    <property type="entry name" value="Pyrv_kinase-like_dom_sf"/>
</dbReference>
<reference evidence="2" key="1">
    <citation type="journal article" date="2014" name="Genome Announc.">
        <title>Genome sequence and annotation of Acremonium chrysogenum, producer of the beta-lactam antibiotic cephalosporin C.</title>
        <authorList>
            <person name="Terfehr D."/>
            <person name="Dahlmann T.A."/>
            <person name="Specht T."/>
            <person name="Zadra I."/>
            <person name="Kuernsteiner H."/>
            <person name="Kueck U."/>
        </authorList>
    </citation>
    <scope>NUCLEOTIDE SEQUENCE [LARGE SCALE GENOMIC DNA]</scope>
    <source>
        <strain evidence="2">ATCC 11550 / CBS 779.69 / DSM 880 / IAM 14645 / JCM 23072 / IMI 49137</strain>
    </source>
</reference>
<sequence>MAANALAKTLKSLHIPSKPIVFANIWDLASANAILSLNSATDTPVKAVATASWAIAATLGIQDQELTLEQNLDAIRKIAPAVTKAGLPLSVDLQDGYGSRIEEAVAAAVKAGAHGANIEDSIPSAGYDKGISGSLYPLEDQVQRLKSALKAAADAGCPDFTLNARTDVFILGDSPDLNDETRLGEAVKRGKAYLEAGATTVFVWGLPPRGLRDAEIQTLVKEFDGRLAVILHGKSAADMAKMGVARISVGPKLFRGAMETLKKSALTMLRGGELQVHI</sequence>
<comment type="caution">
    <text evidence="1">The sequence shown here is derived from an EMBL/GenBank/DDBJ whole genome shotgun (WGS) entry which is preliminary data.</text>
</comment>
<keyword evidence="2" id="KW-1185">Reference proteome</keyword>
<name>A0A086TAY7_HAPC1</name>
<dbReference type="EMBL" id="JPKY01000018">
    <property type="protein sequence ID" value="KFH46519.1"/>
    <property type="molecule type" value="Genomic_DNA"/>
</dbReference>
<dbReference type="PANTHER" id="PTHR42905">
    <property type="entry name" value="PHOSPHOENOLPYRUVATE CARBOXYLASE"/>
    <property type="match status" value="1"/>
</dbReference>
<evidence type="ECO:0000313" key="2">
    <source>
        <dbReference type="Proteomes" id="UP000029964"/>
    </source>
</evidence>
<dbReference type="PANTHER" id="PTHR42905:SF16">
    <property type="entry name" value="CARBOXYPHOSPHONOENOLPYRUVATE PHOSPHONOMUTASE-LIKE PROTEIN (AFU_ORTHOLOGUE AFUA_5G07230)"/>
    <property type="match status" value="1"/>
</dbReference>
<dbReference type="Gene3D" id="3.20.20.60">
    <property type="entry name" value="Phosphoenolpyruvate-binding domains"/>
    <property type="match status" value="1"/>
</dbReference>
<proteinExistence type="predicted"/>
<dbReference type="InterPro" id="IPR015813">
    <property type="entry name" value="Pyrv/PenolPyrv_kinase-like_dom"/>
</dbReference>
<keyword evidence="1" id="KW-0456">Lyase</keyword>
<dbReference type="GO" id="GO:0016829">
    <property type="term" value="F:lyase activity"/>
    <property type="evidence" value="ECO:0007669"/>
    <property type="project" value="UniProtKB-KW"/>
</dbReference>
<accession>A0A086TAY7</accession>
<dbReference type="Pfam" id="PF13714">
    <property type="entry name" value="PEP_mutase"/>
    <property type="match status" value="1"/>
</dbReference>
<organism evidence="1 2">
    <name type="scientific">Hapsidospora chrysogenum (strain ATCC 11550 / CBS 779.69 / DSM 880 / IAM 14645 / JCM 23072 / IMI 49137)</name>
    <name type="common">Acremonium chrysogenum</name>
    <dbReference type="NCBI Taxonomy" id="857340"/>
    <lineage>
        <taxon>Eukaryota</taxon>
        <taxon>Fungi</taxon>
        <taxon>Dikarya</taxon>
        <taxon>Ascomycota</taxon>
        <taxon>Pezizomycotina</taxon>
        <taxon>Sordariomycetes</taxon>
        <taxon>Hypocreomycetidae</taxon>
        <taxon>Hypocreales</taxon>
        <taxon>Bionectriaceae</taxon>
        <taxon>Hapsidospora</taxon>
    </lineage>
</organism>
<dbReference type="AlphaFoldDB" id="A0A086TAY7"/>
<evidence type="ECO:0000313" key="1">
    <source>
        <dbReference type="EMBL" id="KFH46519.1"/>
    </source>
</evidence>
<dbReference type="OrthoDB" id="429143at2759"/>
<protein>
    <submittedName>
        <fullName evidence="1">Methylisocitrate lyase-like protein</fullName>
    </submittedName>
</protein>
<dbReference type="CDD" id="cd00377">
    <property type="entry name" value="ICL_PEPM"/>
    <property type="match status" value="1"/>
</dbReference>
<dbReference type="Proteomes" id="UP000029964">
    <property type="component" value="Unassembled WGS sequence"/>
</dbReference>
<dbReference type="SUPFAM" id="SSF51621">
    <property type="entry name" value="Phosphoenolpyruvate/pyruvate domain"/>
    <property type="match status" value="1"/>
</dbReference>